<comment type="caution">
    <text evidence="1">The sequence shown here is derived from an EMBL/GenBank/DDBJ whole genome shotgun (WGS) entry which is preliminary data.</text>
</comment>
<dbReference type="Proteomes" id="UP000288058">
    <property type="component" value="Unassembled WGS sequence"/>
</dbReference>
<dbReference type="InterPro" id="IPR017166">
    <property type="entry name" value="UCP037290"/>
</dbReference>
<dbReference type="AlphaFoldDB" id="A0A432Z0N5"/>
<evidence type="ECO:0000313" key="2">
    <source>
        <dbReference type="Proteomes" id="UP000288058"/>
    </source>
</evidence>
<protein>
    <submittedName>
        <fullName evidence="1">SulA-like SOS-response cell division inhibitor</fullName>
    </submittedName>
</protein>
<dbReference type="PIRSF" id="PIRSF037290">
    <property type="entry name" value="UCP037290"/>
    <property type="match status" value="1"/>
</dbReference>
<name>A0A432Z0N5_9GAMM</name>
<dbReference type="SUPFAM" id="SSF52540">
    <property type="entry name" value="P-loop containing nucleoside triphosphate hydrolases"/>
    <property type="match status" value="1"/>
</dbReference>
<sequence length="199" mass="22372">MQTQLQALMQQGLIWHGQVTDSRTAVLCTGFRSLDKALGGGWQYPGVHEWQLQTAFSEQALLLPLVQQAVRQKQSVFWINPPAWLSAAGLHHYGLHESMQVVIQTHPEKAAWAFEQVLQTKNALALGWFGQKVTTAQCVRRWHKAAQTGQMGVVLTEPALNEEARAYSNRLRLKLSETGITLDLLKRKVGWPLENVVLN</sequence>
<keyword evidence="2" id="KW-1185">Reference proteome</keyword>
<dbReference type="EMBL" id="PIQC01000004">
    <property type="protein sequence ID" value="RUO69719.1"/>
    <property type="molecule type" value="Genomic_DNA"/>
</dbReference>
<evidence type="ECO:0000313" key="1">
    <source>
        <dbReference type="EMBL" id="RUO69719.1"/>
    </source>
</evidence>
<proteinExistence type="predicted"/>
<dbReference type="InterPro" id="IPR027417">
    <property type="entry name" value="P-loop_NTPase"/>
</dbReference>
<gene>
    <name evidence="1" type="ORF">CWI78_07275</name>
</gene>
<dbReference type="Gene3D" id="3.40.50.300">
    <property type="entry name" value="P-loop containing nucleotide triphosphate hydrolases"/>
    <property type="match status" value="1"/>
</dbReference>
<dbReference type="GO" id="GO:0051301">
    <property type="term" value="P:cell division"/>
    <property type="evidence" value="ECO:0007669"/>
    <property type="project" value="UniProtKB-KW"/>
</dbReference>
<keyword evidence="1" id="KW-0131">Cell cycle</keyword>
<dbReference type="OrthoDB" id="9811176at2"/>
<organism evidence="1 2">
    <name type="scientific">Idiomarina ramblicola</name>
    <dbReference type="NCBI Taxonomy" id="263724"/>
    <lineage>
        <taxon>Bacteria</taxon>
        <taxon>Pseudomonadati</taxon>
        <taxon>Pseudomonadota</taxon>
        <taxon>Gammaproteobacteria</taxon>
        <taxon>Alteromonadales</taxon>
        <taxon>Idiomarinaceae</taxon>
        <taxon>Idiomarina</taxon>
    </lineage>
</organism>
<keyword evidence="1" id="KW-0132">Cell division</keyword>
<accession>A0A432Z0N5</accession>
<reference evidence="2" key="1">
    <citation type="journal article" date="2018" name="Front. Microbiol.">
        <title>Genome-Based Analysis Reveals the Taxonomy and Diversity of the Family Idiomarinaceae.</title>
        <authorList>
            <person name="Liu Y."/>
            <person name="Lai Q."/>
            <person name="Shao Z."/>
        </authorList>
    </citation>
    <scope>NUCLEOTIDE SEQUENCE [LARGE SCALE GENOMIC DNA]</scope>
    <source>
        <strain evidence="2">R22</strain>
    </source>
</reference>
<dbReference type="RefSeq" id="WP_126781685.1">
    <property type="nucleotide sequence ID" value="NZ_PIQC01000004.1"/>
</dbReference>